<feature type="compositionally biased region" description="Basic and acidic residues" evidence="1">
    <location>
        <begin position="315"/>
        <end position="324"/>
    </location>
</feature>
<proteinExistence type="predicted"/>
<sequence length="324" mass="33274">MRNSLALITITGALLLGGSPAQAAPVITDLGALPGYHLSWANDIGPDGVVGASSTPGQVQGVFWPNDGVTVKLQPTAAGWAVAEAINNSRVIVGTSGDKAVRWAHPGAAPVVLPSPAVYTKTFAKSISNKGVIAGNGDHPETFQTRALRWTSGRAPKVLPPLPGHQESEVGSAGAVGENSVVVGKSDDDAVFWDAAGNVHKLPQLAGWASSTAHAINRHGVIVGSYDLPGGGGGAVRWERGRVTVLPNLPGADHSGAYSINDSGVSVGASSGRAVRWDAAGVATELPKLSDQLPGHAKAINERGQVTGTNSPQWRQDHAVRWTP</sequence>
<comment type="caution">
    <text evidence="3">The sequence shown here is derived from an EMBL/GenBank/DDBJ whole genome shotgun (WGS) entry which is preliminary data.</text>
</comment>
<feature type="signal peptide" evidence="2">
    <location>
        <begin position="1"/>
        <end position="23"/>
    </location>
</feature>
<dbReference type="AlphaFoldDB" id="A0A7W7CM42"/>
<dbReference type="RefSeq" id="WP_185009557.1">
    <property type="nucleotide sequence ID" value="NZ_BAAAUI010000007.1"/>
</dbReference>
<accession>A0A7W7CM42</accession>
<organism evidence="3 4">
    <name type="scientific">Crossiella cryophila</name>
    <dbReference type="NCBI Taxonomy" id="43355"/>
    <lineage>
        <taxon>Bacteria</taxon>
        <taxon>Bacillati</taxon>
        <taxon>Actinomycetota</taxon>
        <taxon>Actinomycetes</taxon>
        <taxon>Pseudonocardiales</taxon>
        <taxon>Pseudonocardiaceae</taxon>
        <taxon>Crossiella</taxon>
    </lineage>
</organism>
<feature type="compositionally biased region" description="Polar residues" evidence="1">
    <location>
        <begin position="305"/>
        <end position="314"/>
    </location>
</feature>
<feature type="chain" id="PRO_5031000098" evidence="2">
    <location>
        <begin position="24"/>
        <end position="324"/>
    </location>
</feature>
<keyword evidence="4" id="KW-1185">Reference proteome</keyword>
<feature type="region of interest" description="Disordered" evidence="1">
    <location>
        <begin position="305"/>
        <end position="324"/>
    </location>
</feature>
<evidence type="ECO:0000256" key="1">
    <source>
        <dbReference type="SAM" id="MobiDB-lite"/>
    </source>
</evidence>
<evidence type="ECO:0000313" key="3">
    <source>
        <dbReference type="EMBL" id="MBB4682336.1"/>
    </source>
</evidence>
<dbReference type="Proteomes" id="UP000533598">
    <property type="component" value="Unassembled WGS sequence"/>
</dbReference>
<gene>
    <name evidence="3" type="ORF">HNR67_008454</name>
</gene>
<evidence type="ECO:0000256" key="2">
    <source>
        <dbReference type="SAM" id="SignalP"/>
    </source>
</evidence>
<protein>
    <submittedName>
        <fullName evidence="3">Putative membrane protein</fullName>
    </submittedName>
</protein>
<name>A0A7W7CM42_9PSEU</name>
<keyword evidence="2" id="KW-0732">Signal</keyword>
<dbReference type="EMBL" id="JACHMH010000001">
    <property type="protein sequence ID" value="MBB4682336.1"/>
    <property type="molecule type" value="Genomic_DNA"/>
</dbReference>
<reference evidence="3 4" key="1">
    <citation type="submission" date="2020-08" db="EMBL/GenBank/DDBJ databases">
        <title>Sequencing the genomes of 1000 actinobacteria strains.</title>
        <authorList>
            <person name="Klenk H.-P."/>
        </authorList>
    </citation>
    <scope>NUCLEOTIDE SEQUENCE [LARGE SCALE GENOMIC DNA]</scope>
    <source>
        <strain evidence="3 4">DSM 44230</strain>
    </source>
</reference>
<evidence type="ECO:0000313" key="4">
    <source>
        <dbReference type="Proteomes" id="UP000533598"/>
    </source>
</evidence>